<comment type="caution">
    <text evidence="2">The sequence shown here is derived from an EMBL/GenBank/DDBJ whole genome shotgun (WGS) entry which is preliminary data.</text>
</comment>
<evidence type="ECO:0000313" key="3">
    <source>
        <dbReference type="Proteomes" id="UP001565369"/>
    </source>
</evidence>
<gene>
    <name evidence="2" type="ORF">ABIG07_004594</name>
</gene>
<name>A0ABV4FVL1_9BRAD</name>
<reference evidence="2 3" key="1">
    <citation type="submission" date="2024-07" db="EMBL/GenBank/DDBJ databases">
        <title>Genomic Encyclopedia of Type Strains, Phase V (KMG-V): Genome sequencing to study the core and pangenomes of soil and plant-associated prokaryotes.</title>
        <authorList>
            <person name="Whitman W."/>
        </authorList>
    </citation>
    <scope>NUCLEOTIDE SEQUENCE [LARGE SCALE GENOMIC DNA]</scope>
    <source>
        <strain evidence="2 3">USDA 152</strain>
    </source>
</reference>
<feature type="domain" description="Glycosyltransferase 2-like" evidence="1">
    <location>
        <begin position="5"/>
        <end position="161"/>
    </location>
</feature>
<dbReference type="InterPro" id="IPR001173">
    <property type="entry name" value="Glyco_trans_2-like"/>
</dbReference>
<dbReference type="SUPFAM" id="SSF53448">
    <property type="entry name" value="Nucleotide-diphospho-sugar transferases"/>
    <property type="match status" value="1"/>
</dbReference>
<dbReference type="EMBL" id="JBGBZJ010000003">
    <property type="protein sequence ID" value="MEY9455646.1"/>
    <property type="molecule type" value="Genomic_DNA"/>
</dbReference>
<sequence length="295" mass="32761">MKIAVGIATIGRRDLLSQTLARIALQTRMPDSVIICHVKEGDVDLGVLDDLPFETLILRSSPGLTAQRNRILNELKKCDAVVFFDDDFFPASDYLKQVDELLLQNDSAVILTGRVLADGAKGAGILPEMADKILSASDREHPRRGAPRNIFSAYGCNMAIRLAPVFKNGLKFDEYLPLYGWLEDMAFTRQIVRYGEALWVPQLRGVHLAIKAARTSGLSFGYAQIANPVHLWRGGLIPWRVVLSHAGKNFVSNALRLFGSDANVDRKGRLVGNLIAMRDLFLGQLDPNRILNLKR</sequence>
<dbReference type="RefSeq" id="WP_038974354.1">
    <property type="nucleotide sequence ID" value="NZ_AP021854.1"/>
</dbReference>
<accession>A0ABV4FVL1</accession>
<keyword evidence="3" id="KW-1185">Reference proteome</keyword>
<evidence type="ECO:0000259" key="1">
    <source>
        <dbReference type="Pfam" id="PF00535"/>
    </source>
</evidence>
<proteinExistence type="predicted"/>
<protein>
    <submittedName>
        <fullName evidence="2">GT2 family glycosyltransferase</fullName>
    </submittedName>
</protein>
<evidence type="ECO:0000313" key="2">
    <source>
        <dbReference type="EMBL" id="MEY9455646.1"/>
    </source>
</evidence>
<dbReference type="Gene3D" id="3.90.550.10">
    <property type="entry name" value="Spore Coat Polysaccharide Biosynthesis Protein SpsA, Chain A"/>
    <property type="match status" value="1"/>
</dbReference>
<dbReference type="InterPro" id="IPR029044">
    <property type="entry name" value="Nucleotide-diphossugar_trans"/>
</dbReference>
<dbReference type="Pfam" id="PF00535">
    <property type="entry name" value="Glycos_transf_2"/>
    <property type="match status" value="1"/>
</dbReference>
<dbReference type="Proteomes" id="UP001565369">
    <property type="component" value="Unassembled WGS sequence"/>
</dbReference>
<organism evidence="2 3">
    <name type="scientific">Bradyrhizobium ottawaense</name>
    <dbReference type="NCBI Taxonomy" id="931866"/>
    <lineage>
        <taxon>Bacteria</taxon>
        <taxon>Pseudomonadati</taxon>
        <taxon>Pseudomonadota</taxon>
        <taxon>Alphaproteobacteria</taxon>
        <taxon>Hyphomicrobiales</taxon>
        <taxon>Nitrobacteraceae</taxon>
        <taxon>Bradyrhizobium</taxon>
    </lineage>
</organism>